<dbReference type="EMBL" id="JACHGF010000003">
    <property type="protein sequence ID" value="MBB5284553.1"/>
    <property type="molecule type" value="Genomic_DNA"/>
</dbReference>
<evidence type="ECO:0000313" key="2">
    <source>
        <dbReference type="Proteomes" id="UP000557307"/>
    </source>
</evidence>
<name>A0A840TTF5_9BACT</name>
<evidence type="ECO:0000313" key="1">
    <source>
        <dbReference type="EMBL" id="MBB5284553.1"/>
    </source>
</evidence>
<gene>
    <name evidence="1" type="ORF">HNQ92_002696</name>
</gene>
<evidence type="ECO:0008006" key="3">
    <source>
        <dbReference type="Google" id="ProtNLM"/>
    </source>
</evidence>
<keyword evidence="2" id="KW-1185">Reference proteome</keyword>
<comment type="caution">
    <text evidence="1">The sequence shown here is derived from an EMBL/GenBank/DDBJ whole genome shotgun (WGS) entry which is preliminary data.</text>
</comment>
<protein>
    <recommendedName>
        <fullName evidence="3">DUF4143 domain-containing protein</fullName>
    </recommendedName>
</protein>
<organism evidence="1 2">
    <name type="scientific">Rhabdobacter roseus</name>
    <dbReference type="NCBI Taxonomy" id="1655419"/>
    <lineage>
        <taxon>Bacteria</taxon>
        <taxon>Pseudomonadati</taxon>
        <taxon>Bacteroidota</taxon>
        <taxon>Cytophagia</taxon>
        <taxon>Cytophagales</taxon>
        <taxon>Cytophagaceae</taxon>
        <taxon>Rhabdobacter</taxon>
    </lineage>
</organism>
<sequence length="56" mass="6399">MPIEVKSGKKGTMQSLFLFLAEKKVPFGLRLSLENYAAYENIRVFPLYAVADFIRS</sequence>
<proteinExistence type="predicted"/>
<reference evidence="1 2" key="1">
    <citation type="submission" date="2020-08" db="EMBL/GenBank/DDBJ databases">
        <title>Genomic Encyclopedia of Type Strains, Phase IV (KMG-IV): sequencing the most valuable type-strain genomes for metagenomic binning, comparative biology and taxonomic classification.</title>
        <authorList>
            <person name="Goeker M."/>
        </authorList>
    </citation>
    <scope>NUCLEOTIDE SEQUENCE [LARGE SCALE GENOMIC DNA]</scope>
    <source>
        <strain evidence="1 2">DSM 105074</strain>
    </source>
</reference>
<dbReference type="Proteomes" id="UP000557307">
    <property type="component" value="Unassembled WGS sequence"/>
</dbReference>
<dbReference type="AlphaFoldDB" id="A0A840TTF5"/>
<accession>A0A840TTF5</accession>